<dbReference type="SMART" id="SM00052">
    <property type="entry name" value="EAL"/>
    <property type="match status" value="1"/>
</dbReference>
<protein>
    <recommendedName>
        <fullName evidence="6">Diguanylate phosphodiesterase</fullName>
    </recommendedName>
</protein>
<dbReference type="PROSITE" id="PS50110">
    <property type="entry name" value="RESPONSE_REGULATORY"/>
    <property type="match status" value="1"/>
</dbReference>
<dbReference type="InterPro" id="IPR001789">
    <property type="entry name" value="Sig_transdc_resp-reg_receiver"/>
</dbReference>
<comment type="caution">
    <text evidence="4">The sequence shown here is derived from an EMBL/GenBank/DDBJ whole genome shotgun (WGS) entry which is preliminary data.</text>
</comment>
<keyword evidence="1" id="KW-0597">Phosphoprotein</keyword>
<dbReference type="Pfam" id="PF00563">
    <property type="entry name" value="EAL"/>
    <property type="match status" value="1"/>
</dbReference>
<dbReference type="Gene3D" id="3.20.20.450">
    <property type="entry name" value="EAL domain"/>
    <property type="match status" value="1"/>
</dbReference>
<organism evidence="4 5">
    <name type="scientific">Vibrio genomosp. F6 str. FF-238</name>
    <dbReference type="NCBI Taxonomy" id="1191298"/>
    <lineage>
        <taxon>Bacteria</taxon>
        <taxon>Pseudomonadati</taxon>
        <taxon>Pseudomonadota</taxon>
        <taxon>Gammaproteobacteria</taxon>
        <taxon>Vibrionales</taxon>
        <taxon>Vibrionaceae</taxon>
        <taxon>Vibrio</taxon>
    </lineage>
</organism>
<dbReference type="CDD" id="cd01948">
    <property type="entry name" value="EAL"/>
    <property type="match status" value="1"/>
</dbReference>
<dbReference type="InterPro" id="IPR001633">
    <property type="entry name" value="EAL_dom"/>
</dbReference>
<evidence type="ECO:0000259" key="2">
    <source>
        <dbReference type="PROSITE" id="PS50110"/>
    </source>
</evidence>
<evidence type="ECO:0000256" key="1">
    <source>
        <dbReference type="PROSITE-ProRule" id="PRU00169"/>
    </source>
</evidence>
<accession>A0A1E5D8H0</accession>
<dbReference type="InterPro" id="IPR035919">
    <property type="entry name" value="EAL_sf"/>
</dbReference>
<evidence type="ECO:0000259" key="3">
    <source>
        <dbReference type="PROSITE" id="PS50883"/>
    </source>
</evidence>
<dbReference type="SUPFAM" id="SSF52172">
    <property type="entry name" value="CheY-like"/>
    <property type="match status" value="1"/>
</dbReference>
<evidence type="ECO:0008006" key="6">
    <source>
        <dbReference type="Google" id="ProtNLM"/>
    </source>
</evidence>
<dbReference type="InterPro" id="IPR011006">
    <property type="entry name" value="CheY-like_superfamily"/>
</dbReference>
<keyword evidence="5" id="KW-1185">Reference proteome</keyword>
<dbReference type="Proteomes" id="UP000094165">
    <property type="component" value="Unassembled WGS sequence"/>
</dbReference>
<evidence type="ECO:0000313" key="4">
    <source>
        <dbReference type="EMBL" id="OEE80013.1"/>
    </source>
</evidence>
<dbReference type="GO" id="GO:0000160">
    <property type="term" value="P:phosphorelay signal transduction system"/>
    <property type="evidence" value="ECO:0007669"/>
    <property type="project" value="InterPro"/>
</dbReference>
<name>A0A1E5D8H0_9VIBR</name>
<feature type="modified residue" description="4-aspartylphosphate" evidence="1">
    <location>
        <position position="54"/>
    </location>
</feature>
<dbReference type="Gene3D" id="3.40.50.2300">
    <property type="match status" value="1"/>
</dbReference>
<proteinExistence type="predicted"/>
<reference evidence="4 5" key="1">
    <citation type="journal article" date="2012" name="Science">
        <title>Ecological populations of bacteria act as socially cohesive units of antibiotic production and resistance.</title>
        <authorList>
            <person name="Cordero O.X."/>
            <person name="Wildschutte H."/>
            <person name="Kirkup B."/>
            <person name="Proehl S."/>
            <person name="Ngo L."/>
            <person name="Hussain F."/>
            <person name="Le Roux F."/>
            <person name="Mincer T."/>
            <person name="Polz M.F."/>
        </authorList>
    </citation>
    <scope>NUCLEOTIDE SEQUENCE [LARGE SCALE GENOMIC DNA]</scope>
    <source>
        <strain evidence="4 5">FF-238</strain>
    </source>
</reference>
<dbReference type="PANTHER" id="PTHR33121:SF70">
    <property type="entry name" value="SIGNALING PROTEIN YKOW"/>
    <property type="match status" value="1"/>
</dbReference>
<dbReference type="SUPFAM" id="SSF141868">
    <property type="entry name" value="EAL domain-like"/>
    <property type="match status" value="1"/>
</dbReference>
<sequence>MSKRILVIEDHNFQRMALLALLKQFDHVEAEGVGSAQEALDLIEIQTPDMVICDLNMPGIDGITLLRLLAEADYGGEVIISSAVTEVVLKAAGRMCTAYNMNLLGAISKPINKAKLDAILNQNLKPKHYFSKPLPDFSREDILEALDKEQFIPFYQPLIKFETGEWLESEALVRWDHPEHGLLSPIFFVEKIIKYGLSTKLTLLLLKCALRDLPTLGNRRVAINITAQDLMDASFVDTVLALQVENPSLPQRLRFELTETDMIEHLGYTLSSAIRLCMKGFELAIDDFGTGYSSMQLLDDMPFTELKIDLSFVQKMLVSRSAESIVAASLFLAKKLGMETVSEGIETREVWMHLRSITDGMGQGYFMSRPLPLHELEQWHQDWQVRVKDEDLLSGPFACKMGKC</sequence>
<dbReference type="RefSeq" id="WP_017053885.1">
    <property type="nucleotide sequence ID" value="NZ_AJYW02000014.1"/>
</dbReference>
<evidence type="ECO:0000313" key="5">
    <source>
        <dbReference type="Proteomes" id="UP000094165"/>
    </source>
</evidence>
<feature type="domain" description="EAL" evidence="3">
    <location>
        <begin position="135"/>
        <end position="384"/>
    </location>
</feature>
<dbReference type="AlphaFoldDB" id="A0A1E5D8H0"/>
<dbReference type="PROSITE" id="PS50883">
    <property type="entry name" value="EAL"/>
    <property type="match status" value="1"/>
</dbReference>
<dbReference type="Pfam" id="PF00072">
    <property type="entry name" value="Response_reg"/>
    <property type="match status" value="1"/>
</dbReference>
<dbReference type="EMBL" id="AJYW02000014">
    <property type="protein sequence ID" value="OEE80013.1"/>
    <property type="molecule type" value="Genomic_DNA"/>
</dbReference>
<dbReference type="PANTHER" id="PTHR33121">
    <property type="entry name" value="CYCLIC DI-GMP PHOSPHODIESTERASE PDEF"/>
    <property type="match status" value="1"/>
</dbReference>
<dbReference type="InterPro" id="IPR050706">
    <property type="entry name" value="Cyclic-di-GMP_PDE-like"/>
</dbReference>
<gene>
    <name evidence="4" type="ORF">A130_10670</name>
</gene>
<dbReference type="GO" id="GO:0071111">
    <property type="term" value="F:cyclic-guanylate-specific phosphodiesterase activity"/>
    <property type="evidence" value="ECO:0007669"/>
    <property type="project" value="InterPro"/>
</dbReference>
<dbReference type="SMART" id="SM00448">
    <property type="entry name" value="REC"/>
    <property type="match status" value="1"/>
</dbReference>
<feature type="domain" description="Response regulatory" evidence="2">
    <location>
        <begin position="4"/>
        <end position="124"/>
    </location>
</feature>